<reference evidence="2" key="1">
    <citation type="submission" date="2015-08" db="UniProtKB">
        <authorList>
            <consortium name="WormBaseParasite"/>
        </authorList>
    </citation>
    <scope>IDENTIFICATION</scope>
</reference>
<keyword evidence="1" id="KW-0732">Signal</keyword>
<dbReference type="AlphaFoldDB" id="A0A0K0EPB2"/>
<proteinExistence type="predicted"/>
<name>A0A0K0EPB2_STRER</name>
<protein>
    <submittedName>
        <fullName evidence="2">Venom protein</fullName>
    </submittedName>
</protein>
<evidence type="ECO:0000313" key="2">
    <source>
        <dbReference type="WBParaSite" id="SSTP_0001129750.1"/>
    </source>
</evidence>
<feature type="chain" id="PRO_5005328372" evidence="1">
    <location>
        <begin position="22"/>
        <end position="77"/>
    </location>
</feature>
<accession>A0A0K0EPB2</accession>
<dbReference type="WBParaSite" id="SSTP_0001129750.1">
    <property type="protein sequence ID" value="SSTP_0001129750.1"/>
    <property type="gene ID" value="SSTP_0001129750"/>
</dbReference>
<sequence>MKYIFIIVILAITINIKTSDASDSDNNVVKKEKYCEARNCRVLCRRRGRIGLCERNIDSFLRDITNLCICIRPEDVA</sequence>
<evidence type="ECO:0000256" key="1">
    <source>
        <dbReference type="SAM" id="SignalP"/>
    </source>
</evidence>
<organism evidence="2">
    <name type="scientific">Strongyloides stercoralis</name>
    <name type="common">Threadworm</name>
    <dbReference type="NCBI Taxonomy" id="6248"/>
    <lineage>
        <taxon>Eukaryota</taxon>
        <taxon>Metazoa</taxon>
        <taxon>Ecdysozoa</taxon>
        <taxon>Nematoda</taxon>
        <taxon>Chromadorea</taxon>
        <taxon>Rhabditida</taxon>
        <taxon>Tylenchina</taxon>
        <taxon>Panagrolaimomorpha</taxon>
        <taxon>Strongyloidoidea</taxon>
        <taxon>Strongyloididae</taxon>
        <taxon>Strongyloides</taxon>
    </lineage>
</organism>
<feature type="signal peptide" evidence="1">
    <location>
        <begin position="1"/>
        <end position="21"/>
    </location>
</feature>